<protein>
    <submittedName>
        <fullName evidence="1">Uncharacterized protein</fullName>
    </submittedName>
</protein>
<organism evidence="1 2">
    <name type="scientific">Xenorhabdus bovienii str. kraussei Becker Underwood</name>
    <dbReference type="NCBI Taxonomy" id="1398204"/>
    <lineage>
        <taxon>Bacteria</taxon>
        <taxon>Pseudomonadati</taxon>
        <taxon>Pseudomonadota</taxon>
        <taxon>Gammaproteobacteria</taxon>
        <taxon>Enterobacterales</taxon>
        <taxon>Morganellaceae</taxon>
        <taxon>Xenorhabdus</taxon>
    </lineage>
</organism>
<reference evidence="1" key="1">
    <citation type="submission" date="2013-07" db="EMBL/GenBank/DDBJ databases">
        <title>Sub-species coevolution in mutualistic symbiosis.</title>
        <authorList>
            <person name="Murfin K."/>
            <person name="Klassen J."/>
            <person name="Lee M."/>
            <person name="Forst S."/>
            <person name="Stock P."/>
            <person name="Goodrich-Blair H."/>
        </authorList>
    </citation>
    <scope>NUCLEOTIDE SEQUENCE [LARGE SCALE GENOMIC DNA]</scope>
    <source>
        <strain evidence="1">Kraussei Becker Underwood</strain>
    </source>
</reference>
<accession>A0A077PMK1</accession>
<evidence type="ECO:0000313" key="2">
    <source>
        <dbReference type="Proteomes" id="UP000028493"/>
    </source>
</evidence>
<dbReference type="EMBL" id="CBSZ010000009">
    <property type="protein sequence ID" value="CDH22288.1"/>
    <property type="molecule type" value="Genomic_DNA"/>
</dbReference>
<dbReference type="HOGENOM" id="CLU_3298797_0_0_6"/>
<gene>
    <name evidence="1" type="ORF">XBKB1_1060010</name>
</gene>
<proteinExistence type="predicted"/>
<dbReference type="Proteomes" id="UP000028493">
    <property type="component" value="Unassembled WGS sequence"/>
</dbReference>
<sequence>MCCFTVVSEYFSGDGISGNDISATAVNNGDTFFIFCCSSE</sequence>
<dbReference type="AlphaFoldDB" id="A0A077PMK1"/>
<name>A0A077PMK1_XENBV</name>
<comment type="caution">
    <text evidence="1">The sequence shown here is derived from an EMBL/GenBank/DDBJ whole genome shotgun (WGS) entry which is preliminary data.</text>
</comment>
<evidence type="ECO:0000313" key="1">
    <source>
        <dbReference type="EMBL" id="CDH22288.1"/>
    </source>
</evidence>